<evidence type="ECO:0000313" key="4">
    <source>
        <dbReference type="Proteomes" id="UP000280842"/>
    </source>
</evidence>
<protein>
    <submittedName>
        <fullName evidence="3">Cytochrome c554/c'-like protein</fullName>
    </submittedName>
</protein>
<accession>A0A3M0BKP9</accession>
<dbReference type="PROSITE" id="PS51257">
    <property type="entry name" value="PROKAR_LIPOPROTEIN"/>
    <property type="match status" value="1"/>
</dbReference>
<organism evidence="3 4">
    <name type="scientific">Hydrogenothermus marinus</name>
    <dbReference type="NCBI Taxonomy" id="133270"/>
    <lineage>
        <taxon>Bacteria</taxon>
        <taxon>Pseudomonadati</taxon>
        <taxon>Aquificota</taxon>
        <taxon>Aquificia</taxon>
        <taxon>Aquificales</taxon>
        <taxon>Hydrogenothermaceae</taxon>
        <taxon>Hydrogenothermus</taxon>
    </lineage>
</organism>
<sequence>MMLTKRKISLLIFLSFFLLSCDSNSKIWTIFREDDLLEHPPAKRCAECHQEIYKQWNKSRHAVSYISEDYKKATNHYAKTKCLACHIPLEMSIAEKPEIREIHREDGINCVSCHFSSKDKAMHGPYDVFSPPHPSMQDKNFKKSIVCSSCHQETYKQWKKSNVSKTCQECHMKPVKKMDLIQKFPFDLFHLAKKVYNHSFPTTIAKQEDLHLTAKKTEDSLIIILENISIPHNLPTADNGNPKFYVLATTYKNGEKKENFTEVITPKYALEYKKPKKIEFITFEDFDKVNIKVLRKLSWKKQKELIKSVNIKF</sequence>
<gene>
    <name evidence="3" type="ORF">CLV39_0450</name>
</gene>
<evidence type="ECO:0000313" key="3">
    <source>
        <dbReference type="EMBL" id="RMA97821.1"/>
    </source>
</evidence>
<evidence type="ECO:0000259" key="2">
    <source>
        <dbReference type="Pfam" id="PF13435"/>
    </source>
</evidence>
<proteinExistence type="predicted"/>
<feature type="chain" id="PRO_5018223575" evidence="1">
    <location>
        <begin position="26"/>
        <end position="313"/>
    </location>
</feature>
<evidence type="ECO:0000256" key="1">
    <source>
        <dbReference type="SAM" id="SignalP"/>
    </source>
</evidence>
<feature type="signal peptide" evidence="1">
    <location>
        <begin position="1"/>
        <end position="25"/>
    </location>
</feature>
<dbReference type="Proteomes" id="UP000280842">
    <property type="component" value="Unassembled WGS sequence"/>
</dbReference>
<keyword evidence="1" id="KW-0732">Signal</keyword>
<comment type="caution">
    <text evidence="3">The sequence shown here is derived from an EMBL/GenBank/DDBJ whole genome shotgun (WGS) entry which is preliminary data.</text>
</comment>
<name>A0A3M0BKP9_9AQUI</name>
<reference evidence="3 4" key="1">
    <citation type="submission" date="2018-10" db="EMBL/GenBank/DDBJ databases">
        <title>Genomic Encyclopedia of Archaeal and Bacterial Type Strains, Phase II (KMG-II): from individual species to whole genera.</title>
        <authorList>
            <person name="Goeker M."/>
        </authorList>
    </citation>
    <scope>NUCLEOTIDE SEQUENCE [LARGE SCALE GENOMIC DNA]</scope>
    <source>
        <strain evidence="3 4">VM1</strain>
    </source>
</reference>
<dbReference type="InterPro" id="IPR036280">
    <property type="entry name" value="Multihaem_cyt_sf"/>
</dbReference>
<keyword evidence="4" id="KW-1185">Reference proteome</keyword>
<dbReference type="SUPFAM" id="SSF48695">
    <property type="entry name" value="Multiheme cytochromes"/>
    <property type="match status" value="1"/>
</dbReference>
<dbReference type="AlphaFoldDB" id="A0A3M0BKP9"/>
<dbReference type="Pfam" id="PF13435">
    <property type="entry name" value="Cytochrome_C554"/>
    <property type="match status" value="1"/>
</dbReference>
<feature type="domain" description="Cytochrome c-552/4" evidence="2">
    <location>
        <begin position="45"/>
        <end position="114"/>
    </location>
</feature>
<dbReference type="Gene3D" id="1.10.1130.10">
    <property type="entry name" value="Flavocytochrome C3, Chain A"/>
    <property type="match status" value="1"/>
</dbReference>
<dbReference type="InterPro" id="IPR023155">
    <property type="entry name" value="Cyt_c-552/4"/>
</dbReference>
<dbReference type="EMBL" id="REFO01000010">
    <property type="protein sequence ID" value="RMA97821.1"/>
    <property type="molecule type" value="Genomic_DNA"/>
</dbReference>